<protein>
    <submittedName>
        <fullName evidence="2">Putative secreted protein</fullName>
    </submittedName>
</protein>
<feature type="signal peptide" evidence="1">
    <location>
        <begin position="1"/>
        <end position="27"/>
    </location>
</feature>
<dbReference type="AlphaFoldDB" id="A0A2M4DQX3"/>
<dbReference type="EMBL" id="GGFL01015769">
    <property type="protein sequence ID" value="MBW79947.1"/>
    <property type="molecule type" value="Transcribed_RNA"/>
</dbReference>
<accession>A0A2M4DQX3</accession>
<evidence type="ECO:0000313" key="2">
    <source>
        <dbReference type="EMBL" id="MBW79947.1"/>
    </source>
</evidence>
<feature type="chain" id="PRO_5014798723" evidence="1">
    <location>
        <begin position="28"/>
        <end position="81"/>
    </location>
</feature>
<name>A0A2M4DQX3_ANODA</name>
<proteinExistence type="predicted"/>
<reference evidence="2" key="1">
    <citation type="submission" date="2018-01" db="EMBL/GenBank/DDBJ databases">
        <title>An insight into the sialome of Amazonian anophelines.</title>
        <authorList>
            <person name="Ribeiro J.M."/>
            <person name="Scarpassa V."/>
            <person name="Calvo E."/>
        </authorList>
    </citation>
    <scope>NUCLEOTIDE SEQUENCE</scope>
</reference>
<keyword evidence="1" id="KW-0732">Signal</keyword>
<organism evidence="2">
    <name type="scientific">Anopheles darlingi</name>
    <name type="common">Mosquito</name>
    <dbReference type="NCBI Taxonomy" id="43151"/>
    <lineage>
        <taxon>Eukaryota</taxon>
        <taxon>Metazoa</taxon>
        <taxon>Ecdysozoa</taxon>
        <taxon>Arthropoda</taxon>
        <taxon>Hexapoda</taxon>
        <taxon>Insecta</taxon>
        <taxon>Pterygota</taxon>
        <taxon>Neoptera</taxon>
        <taxon>Endopterygota</taxon>
        <taxon>Diptera</taxon>
        <taxon>Nematocera</taxon>
        <taxon>Culicoidea</taxon>
        <taxon>Culicidae</taxon>
        <taxon>Anophelinae</taxon>
        <taxon>Anopheles</taxon>
    </lineage>
</organism>
<sequence>MPFPGERSSRSCVLLLHTRALLAWSTATEPSLTDGVKNYHKQNGHFLCGCQPDKWPSRPGAALKSFSLLRRTNGGSVVIFA</sequence>
<evidence type="ECO:0000256" key="1">
    <source>
        <dbReference type="SAM" id="SignalP"/>
    </source>
</evidence>